<name>A0A024HVM6_KLEPN</name>
<accession>A0A024HVM6</accession>
<reference evidence="2" key="1">
    <citation type="journal article" date="2014" name="Antimicrob. Agents Chemother.">
        <title>IncH-Type Plasmid Harboring blaCTX-M-15, blaDHA-1, and qnrB4 Genes Recovered from Animal Isolates.</title>
        <authorList>
            <person name="Schluter A."/>
            <person name="Nordmann P."/>
            <person name="Bonnin R.A."/>
            <person name="Millemann Y."/>
            <person name="Eikmeyer F.G."/>
            <person name="Wibberg D."/>
            <person name="Puhler A."/>
            <person name="Poirel L."/>
        </authorList>
    </citation>
    <scope>NUCLEOTIDE SEQUENCE [LARGE SCALE GENOMIC DNA]</scope>
    <source>
        <strain evidence="2">Kp15</strain>
        <plasmid evidence="2">pENVA</plasmid>
    </source>
</reference>
<sequence>MKSRMVEVAGLNLKITIHNNMLALSYNIDGLSIYNSSRIIRNSKLTESEIFARIDADLVSKVFSVNIKQINNIVHSNVCVIPIQTQAKQVNFAAGVMASCFKNF</sequence>
<organism evidence="2">
    <name type="scientific">Klebsiella pneumoniae</name>
    <dbReference type="NCBI Taxonomy" id="573"/>
    <lineage>
        <taxon>Bacteria</taxon>
        <taxon>Pseudomonadati</taxon>
        <taxon>Pseudomonadota</taxon>
        <taxon>Gammaproteobacteria</taxon>
        <taxon>Enterobacterales</taxon>
        <taxon>Enterobacteriaceae</taxon>
        <taxon>Klebsiella/Raoultella group</taxon>
        <taxon>Klebsiella</taxon>
        <taxon>Klebsiella pneumoniae complex</taxon>
    </lineage>
</organism>
<evidence type="ECO:0000313" key="1">
    <source>
        <dbReference type="EMBL" id="ASF81524.1"/>
    </source>
</evidence>
<dbReference type="EMBL" id="MF150122">
    <property type="protein sequence ID" value="ASF81524.1"/>
    <property type="molecule type" value="Genomic_DNA"/>
</dbReference>
<geneLocation type="plasmid" evidence="1">
    <name>pKP64477b</name>
</geneLocation>
<reference evidence="1" key="2">
    <citation type="submission" date="2017-05" db="EMBL/GenBank/DDBJ databases">
        <authorList>
            <person name="Song R."/>
            <person name="Chenine A.L."/>
            <person name="Ruprecht R.M."/>
        </authorList>
    </citation>
    <scope>NUCLEOTIDE SEQUENCE</scope>
    <source>
        <strain evidence="1">A64477</strain>
        <plasmid evidence="1">pKP64477b</plasmid>
    </source>
</reference>
<keyword evidence="2" id="KW-0614">Plasmid</keyword>
<proteinExistence type="predicted"/>
<evidence type="ECO:0000313" key="2">
    <source>
        <dbReference type="EMBL" id="CDM79863.1"/>
    </source>
</evidence>
<dbReference type="EMBL" id="HG918041">
    <property type="protein sequence ID" value="CDM79863.1"/>
    <property type="molecule type" value="Genomic_DNA"/>
</dbReference>
<dbReference type="AlphaFoldDB" id="A0A024HVM6"/>
<dbReference type="KEGG" id="kpx:PMK1_ndm00160"/>
<geneLocation type="plasmid" evidence="2">
    <name>pENVA</name>
</geneLocation>
<protein>
    <submittedName>
        <fullName evidence="2">Uncharacterized protein</fullName>
    </submittedName>
</protein>
<gene>
    <name evidence="1" type="ORF">KP64477b_00196</name>
    <name evidence="2" type="ORF">PENVA_0247</name>
</gene>
<dbReference type="PATRIC" id="fig|573.1358.peg.5714"/>